<dbReference type="Gene3D" id="3.30.565.10">
    <property type="entry name" value="Histidine kinase-like ATPase, C-terminal domain"/>
    <property type="match status" value="1"/>
</dbReference>
<dbReference type="PANTHER" id="PTHR43047:SF9">
    <property type="entry name" value="HISTIDINE KINASE"/>
    <property type="match status" value="1"/>
</dbReference>
<dbReference type="GO" id="GO:0005886">
    <property type="term" value="C:plasma membrane"/>
    <property type="evidence" value="ECO:0007669"/>
    <property type="project" value="TreeGrafter"/>
</dbReference>
<evidence type="ECO:0000259" key="9">
    <source>
        <dbReference type="PROSITE" id="PS50110"/>
    </source>
</evidence>
<evidence type="ECO:0000256" key="4">
    <source>
        <dbReference type="ARBA" id="ARBA00022679"/>
    </source>
</evidence>
<keyword evidence="13" id="KW-1185">Reference proteome</keyword>
<dbReference type="InterPro" id="IPR011006">
    <property type="entry name" value="CheY-like_superfamily"/>
</dbReference>
<feature type="domain" description="Histidine kinase" evidence="8">
    <location>
        <begin position="503"/>
        <end position="716"/>
    </location>
</feature>
<dbReference type="Pfam" id="PF12860">
    <property type="entry name" value="PAS_7"/>
    <property type="match status" value="2"/>
</dbReference>
<dbReference type="EMBL" id="SACQ01000003">
    <property type="protein sequence ID" value="RVU31158.1"/>
    <property type="molecule type" value="Genomic_DNA"/>
</dbReference>
<feature type="domain" description="PAC" evidence="11">
    <location>
        <begin position="394"/>
        <end position="446"/>
    </location>
</feature>
<dbReference type="InterPro" id="IPR001789">
    <property type="entry name" value="Sig_transdc_resp-reg_receiver"/>
</dbReference>
<dbReference type="Gene3D" id="1.10.287.130">
    <property type="match status" value="1"/>
</dbReference>
<reference evidence="12 13" key="1">
    <citation type="submission" date="2019-01" db="EMBL/GenBank/DDBJ databases">
        <authorList>
            <person name="Chen W.-M."/>
        </authorList>
    </citation>
    <scope>NUCLEOTIDE SEQUENCE [LARGE SCALE GENOMIC DNA]</scope>
    <source>
        <strain evidence="12 13">HPM-16</strain>
    </source>
</reference>
<dbReference type="Pfam" id="PF00072">
    <property type="entry name" value="Response_reg"/>
    <property type="match status" value="1"/>
</dbReference>
<evidence type="ECO:0000259" key="8">
    <source>
        <dbReference type="PROSITE" id="PS50109"/>
    </source>
</evidence>
<feature type="coiled-coil region" evidence="7">
    <location>
        <begin position="441"/>
        <end position="496"/>
    </location>
</feature>
<dbReference type="Gene3D" id="3.40.50.2300">
    <property type="match status" value="1"/>
</dbReference>
<dbReference type="EC" id="2.7.13.3" evidence="2"/>
<sequence>MNEAELRAYIAQLENDNRKLRKINSVLVDRVEAGGCQGANPYSAFEHSVVLAEQVRERTEELNLALSEIKASHRALKHANNEAALANQRLVDAIESISDAFVLFDRERRIVLFNSNFREVWAATGQEIETGVTIADITRLAHESGLIDEEYPADVSGSRVYRLCNGRWVQMSERLTQDGGLVILFTDITAIKARETAEKEHALAQKTKLLQNAVDNLSQGVVLVTSEGRVELWNDRFLNLTGVSLSEVESYPPFAALMLGNNAILQHALTAAQQGKVLASEQRGVHGQVIEVRTHPMPQGGFVNTYTDITERHKYAESLRQSEQWIRLITDNVPALIAFLDQQLNFRFTNKVYNQWFGLESNSLNGSNIFSIYTREEYERLRPYIDKALSGQSVTFEAWQRNGLGEDRYMLKSYVANIDADGNPDGFFVMIRDITERRRSAEALELSHQLLEQRVEERTSELTAVNAKLRSEITERVEAESRMREAKQEAEQANLSKTKFLAAVSHDLLQPLNAARLFSGALTEQIQDPKRFALAQSVSNSLDDVESLLRTLVDISKLDAGVVTPDIIDFSLQNLMSTLAAEYEQLASTEGLRFRWVDSRVTVRTDSQLLARILRNFLTNAIRYTSHGKVLLGCRHVGDDVWIEVHDTGVGIPKGQLNAIFEEFKRLQPERPGCERGLGLGLAIVDKISRVLGHEIRARSIEGLGSVFAVKVPKVKAQAPVLSGPIMPLVTERLSGARIWLIDNDEAICQGMSMLLEGWGCEVTTALSFAHLAAQVQFNETADILIADYHLDNGCNGVDAARDVLTRAAEAIPVLMITANYSKELNQEVRGLGYHLIHKPVKPLKLKTTLIHLLESKQAVSSVE</sequence>
<dbReference type="RefSeq" id="WP_127694003.1">
    <property type="nucleotide sequence ID" value="NZ_SACQ01000003.1"/>
</dbReference>
<dbReference type="PROSITE" id="PS50112">
    <property type="entry name" value="PAS"/>
    <property type="match status" value="2"/>
</dbReference>
<protein>
    <recommendedName>
        <fullName evidence="2">histidine kinase</fullName>
        <ecNumber evidence="2">2.7.13.3</ecNumber>
    </recommendedName>
</protein>
<proteinExistence type="predicted"/>
<keyword evidence="5" id="KW-0418">Kinase</keyword>
<feature type="coiled-coil region" evidence="7">
    <location>
        <begin position="3"/>
        <end position="96"/>
    </location>
</feature>
<accession>A0A437Q9C5</accession>
<dbReference type="InterPro" id="IPR000014">
    <property type="entry name" value="PAS"/>
</dbReference>
<dbReference type="NCBIfam" id="TIGR00229">
    <property type="entry name" value="sensory_box"/>
    <property type="match status" value="2"/>
</dbReference>
<dbReference type="InterPro" id="IPR035965">
    <property type="entry name" value="PAS-like_dom_sf"/>
</dbReference>
<organism evidence="12 13">
    <name type="scientific">Neptunomonas marina</name>
    <dbReference type="NCBI Taxonomy" id="1815562"/>
    <lineage>
        <taxon>Bacteria</taxon>
        <taxon>Pseudomonadati</taxon>
        <taxon>Pseudomonadota</taxon>
        <taxon>Gammaproteobacteria</taxon>
        <taxon>Oceanospirillales</taxon>
        <taxon>Oceanospirillaceae</taxon>
        <taxon>Neptunomonas</taxon>
    </lineage>
</organism>
<dbReference type="PANTHER" id="PTHR43047">
    <property type="entry name" value="TWO-COMPONENT HISTIDINE PROTEIN KINASE"/>
    <property type="match status" value="1"/>
</dbReference>
<evidence type="ECO:0000259" key="10">
    <source>
        <dbReference type="PROSITE" id="PS50112"/>
    </source>
</evidence>
<dbReference type="InterPro" id="IPR036890">
    <property type="entry name" value="HATPase_C_sf"/>
</dbReference>
<evidence type="ECO:0000256" key="7">
    <source>
        <dbReference type="SAM" id="Coils"/>
    </source>
</evidence>
<dbReference type="Proteomes" id="UP000282818">
    <property type="component" value="Unassembled WGS sequence"/>
</dbReference>
<dbReference type="InterPro" id="IPR005467">
    <property type="entry name" value="His_kinase_dom"/>
</dbReference>
<evidence type="ECO:0000256" key="2">
    <source>
        <dbReference type="ARBA" id="ARBA00012438"/>
    </source>
</evidence>
<dbReference type="SMART" id="SM00387">
    <property type="entry name" value="HATPase_c"/>
    <property type="match status" value="1"/>
</dbReference>
<keyword evidence="4" id="KW-0808">Transferase</keyword>
<comment type="catalytic activity">
    <reaction evidence="1">
        <text>ATP + protein L-histidine = ADP + protein N-phospho-L-histidine.</text>
        <dbReference type="EC" id="2.7.13.3"/>
    </reaction>
</comment>
<dbReference type="PROSITE" id="PS50113">
    <property type="entry name" value="PAC"/>
    <property type="match status" value="1"/>
</dbReference>
<dbReference type="CDD" id="cd00075">
    <property type="entry name" value="HATPase"/>
    <property type="match status" value="1"/>
</dbReference>
<dbReference type="InterPro" id="IPR000700">
    <property type="entry name" value="PAS-assoc_C"/>
</dbReference>
<dbReference type="NCBIfam" id="NF041832">
    <property type="entry name" value="near_NosP_CTERM"/>
    <property type="match status" value="1"/>
</dbReference>
<dbReference type="PROSITE" id="PS50110">
    <property type="entry name" value="RESPONSE_REGULATORY"/>
    <property type="match status" value="1"/>
</dbReference>
<dbReference type="GO" id="GO:0000155">
    <property type="term" value="F:phosphorelay sensor kinase activity"/>
    <property type="evidence" value="ECO:0007669"/>
    <property type="project" value="InterPro"/>
</dbReference>
<dbReference type="SUPFAM" id="SSF55874">
    <property type="entry name" value="ATPase domain of HSP90 chaperone/DNA topoisomerase II/histidine kinase"/>
    <property type="match status" value="1"/>
</dbReference>
<evidence type="ECO:0000313" key="13">
    <source>
        <dbReference type="Proteomes" id="UP000282818"/>
    </source>
</evidence>
<dbReference type="PRINTS" id="PR00344">
    <property type="entry name" value="BCTRLSENSOR"/>
</dbReference>
<gene>
    <name evidence="12" type="ORF">EOE65_09185</name>
</gene>
<keyword evidence="7" id="KW-0175">Coiled coil</keyword>
<evidence type="ECO:0000256" key="1">
    <source>
        <dbReference type="ARBA" id="ARBA00000085"/>
    </source>
</evidence>
<feature type="domain" description="Response regulatory" evidence="9">
    <location>
        <begin position="738"/>
        <end position="854"/>
    </location>
</feature>
<dbReference type="CDD" id="cd00082">
    <property type="entry name" value="HisKA"/>
    <property type="match status" value="1"/>
</dbReference>
<dbReference type="SUPFAM" id="SSF47384">
    <property type="entry name" value="Homodimeric domain of signal transducing histidine kinase"/>
    <property type="match status" value="1"/>
</dbReference>
<dbReference type="SMART" id="SM00388">
    <property type="entry name" value="HisKA"/>
    <property type="match status" value="1"/>
</dbReference>
<dbReference type="InterPro" id="IPR004358">
    <property type="entry name" value="Sig_transdc_His_kin-like_C"/>
</dbReference>
<dbReference type="FunFam" id="3.30.565.10:FF:000049">
    <property type="entry name" value="Two-component sensor histidine kinase"/>
    <property type="match status" value="1"/>
</dbReference>
<feature type="domain" description="PAS" evidence="10">
    <location>
        <begin position="322"/>
        <end position="392"/>
    </location>
</feature>
<evidence type="ECO:0000259" key="11">
    <source>
        <dbReference type="PROSITE" id="PS50113"/>
    </source>
</evidence>
<dbReference type="SMART" id="SM00091">
    <property type="entry name" value="PAS"/>
    <property type="match status" value="3"/>
</dbReference>
<comment type="caution">
    <text evidence="12">The sequence shown here is derived from an EMBL/GenBank/DDBJ whole genome shotgun (WGS) entry which is preliminary data.</text>
</comment>
<dbReference type="Gene3D" id="3.30.450.20">
    <property type="entry name" value="PAS domain"/>
    <property type="match status" value="3"/>
</dbReference>
<dbReference type="Pfam" id="PF00512">
    <property type="entry name" value="HisKA"/>
    <property type="match status" value="1"/>
</dbReference>
<evidence type="ECO:0000256" key="6">
    <source>
        <dbReference type="PROSITE-ProRule" id="PRU00169"/>
    </source>
</evidence>
<evidence type="ECO:0000256" key="3">
    <source>
        <dbReference type="ARBA" id="ARBA00022553"/>
    </source>
</evidence>
<dbReference type="InterPro" id="IPR003661">
    <property type="entry name" value="HisK_dim/P_dom"/>
</dbReference>
<keyword evidence="3 6" id="KW-0597">Phosphoprotein</keyword>
<dbReference type="PROSITE" id="PS50109">
    <property type="entry name" value="HIS_KIN"/>
    <property type="match status" value="1"/>
</dbReference>
<dbReference type="SMART" id="SM00448">
    <property type="entry name" value="REC"/>
    <property type="match status" value="1"/>
</dbReference>
<dbReference type="CDD" id="cd00156">
    <property type="entry name" value="REC"/>
    <property type="match status" value="1"/>
</dbReference>
<dbReference type="GO" id="GO:0009927">
    <property type="term" value="F:histidine phosphotransfer kinase activity"/>
    <property type="evidence" value="ECO:0007669"/>
    <property type="project" value="TreeGrafter"/>
</dbReference>
<evidence type="ECO:0000256" key="5">
    <source>
        <dbReference type="ARBA" id="ARBA00022777"/>
    </source>
</evidence>
<dbReference type="InterPro" id="IPR036097">
    <property type="entry name" value="HisK_dim/P_sf"/>
</dbReference>
<evidence type="ECO:0000313" key="12">
    <source>
        <dbReference type="EMBL" id="RVU31158.1"/>
    </source>
</evidence>
<name>A0A437Q9C5_9GAMM</name>
<dbReference type="SUPFAM" id="SSF52172">
    <property type="entry name" value="CheY-like"/>
    <property type="match status" value="1"/>
</dbReference>
<dbReference type="SUPFAM" id="SSF55785">
    <property type="entry name" value="PYP-like sensor domain (PAS domain)"/>
    <property type="match status" value="3"/>
</dbReference>
<feature type="domain" description="PAS" evidence="10">
    <location>
        <begin position="206"/>
        <end position="248"/>
    </location>
</feature>
<feature type="modified residue" description="4-aspartylphosphate" evidence="6">
    <location>
        <position position="788"/>
    </location>
</feature>
<dbReference type="AlphaFoldDB" id="A0A437Q9C5"/>
<dbReference type="Pfam" id="PF08448">
    <property type="entry name" value="PAS_4"/>
    <property type="match status" value="1"/>
</dbReference>
<dbReference type="InterPro" id="IPR013656">
    <property type="entry name" value="PAS_4"/>
</dbReference>
<dbReference type="Pfam" id="PF02518">
    <property type="entry name" value="HATPase_c"/>
    <property type="match status" value="1"/>
</dbReference>
<dbReference type="InterPro" id="IPR003594">
    <property type="entry name" value="HATPase_dom"/>
</dbReference>